<dbReference type="Proteomes" id="UP001415857">
    <property type="component" value="Unassembled WGS sequence"/>
</dbReference>
<name>A0AAP0X6B7_LIQFO</name>
<dbReference type="PANTHER" id="PTHR31175:SF82">
    <property type="entry name" value="AUXIN-RESPONSIVE PROTEIN SAUR65"/>
    <property type="match status" value="1"/>
</dbReference>
<comment type="similarity">
    <text evidence="1">Belongs to the ARG7 family.</text>
</comment>
<accession>A0AAP0X6B7</accession>
<comment type="caution">
    <text evidence="2">The sequence shown here is derived from an EMBL/GenBank/DDBJ whole genome shotgun (WGS) entry which is preliminary data.</text>
</comment>
<dbReference type="AlphaFoldDB" id="A0AAP0X6B7"/>
<evidence type="ECO:0008006" key="4">
    <source>
        <dbReference type="Google" id="ProtNLM"/>
    </source>
</evidence>
<keyword evidence="3" id="KW-1185">Reference proteome</keyword>
<organism evidence="2 3">
    <name type="scientific">Liquidambar formosana</name>
    <name type="common">Formosan gum</name>
    <dbReference type="NCBI Taxonomy" id="63359"/>
    <lineage>
        <taxon>Eukaryota</taxon>
        <taxon>Viridiplantae</taxon>
        <taxon>Streptophyta</taxon>
        <taxon>Embryophyta</taxon>
        <taxon>Tracheophyta</taxon>
        <taxon>Spermatophyta</taxon>
        <taxon>Magnoliopsida</taxon>
        <taxon>eudicotyledons</taxon>
        <taxon>Gunneridae</taxon>
        <taxon>Pentapetalae</taxon>
        <taxon>Saxifragales</taxon>
        <taxon>Altingiaceae</taxon>
        <taxon>Liquidambar</taxon>
    </lineage>
</organism>
<protein>
    <recommendedName>
        <fullName evidence="4">Small auxin up regulated protein</fullName>
    </recommendedName>
</protein>
<evidence type="ECO:0000313" key="3">
    <source>
        <dbReference type="Proteomes" id="UP001415857"/>
    </source>
</evidence>
<sequence length="150" mass="17351">MINPKKLIKMARKWQKLAAIRRKRISLPKTAESCNTSSMADKGQFVVYTADQRRFMTPLVYLSNDIFQELFKMAEEEFGLPSNRPITLPCDSVMMEYVVSLIKRHVAKDLENCNSDVHSYKLLLIIIFISPSTSTQQTIANLRLLRQIRL</sequence>
<dbReference type="PANTHER" id="PTHR31175">
    <property type="entry name" value="AUXIN-RESPONSIVE FAMILY PROTEIN"/>
    <property type="match status" value="1"/>
</dbReference>
<evidence type="ECO:0000313" key="2">
    <source>
        <dbReference type="EMBL" id="KAK9287348.1"/>
    </source>
</evidence>
<proteinExistence type="inferred from homology"/>
<reference evidence="2 3" key="1">
    <citation type="journal article" date="2024" name="Plant J.">
        <title>Genome sequences and population genomics reveal climatic adaptation and genomic divergence between two closely related sweetgum species.</title>
        <authorList>
            <person name="Xu W.Q."/>
            <person name="Ren C.Q."/>
            <person name="Zhang X.Y."/>
            <person name="Comes H.P."/>
            <person name="Liu X.H."/>
            <person name="Li Y.G."/>
            <person name="Kettle C.J."/>
            <person name="Jalonen R."/>
            <person name="Gaisberger H."/>
            <person name="Ma Y.Z."/>
            <person name="Qiu Y.X."/>
        </authorList>
    </citation>
    <scope>NUCLEOTIDE SEQUENCE [LARGE SCALE GENOMIC DNA]</scope>
    <source>
        <strain evidence="2">Hangzhou</strain>
    </source>
</reference>
<dbReference type="EMBL" id="JBBPBK010000004">
    <property type="protein sequence ID" value="KAK9287348.1"/>
    <property type="molecule type" value="Genomic_DNA"/>
</dbReference>
<dbReference type="InterPro" id="IPR003676">
    <property type="entry name" value="SAUR_fam"/>
</dbReference>
<evidence type="ECO:0000256" key="1">
    <source>
        <dbReference type="ARBA" id="ARBA00006974"/>
    </source>
</evidence>
<dbReference type="Pfam" id="PF02519">
    <property type="entry name" value="Auxin_inducible"/>
    <property type="match status" value="1"/>
</dbReference>
<dbReference type="GO" id="GO:0009733">
    <property type="term" value="P:response to auxin"/>
    <property type="evidence" value="ECO:0007669"/>
    <property type="project" value="InterPro"/>
</dbReference>
<gene>
    <name evidence="2" type="ORF">L1049_015763</name>
</gene>